<reference evidence="6 7" key="1">
    <citation type="submission" date="2019-04" db="EMBL/GenBank/DDBJ databases">
        <title>Friends and foes A comparative genomics study of 23 Aspergillus species from section Flavi.</title>
        <authorList>
            <consortium name="DOE Joint Genome Institute"/>
            <person name="Kjaerbolling I."/>
            <person name="Vesth T."/>
            <person name="Frisvad J.C."/>
            <person name="Nybo J.L."/>
            <person name="Theobald S."/>
            <person name="Kildgaard S."/>
            <person name="Isbrandt T."/>
            <person name="Kuo A."/>
            <person name="Sato A."/>
            <person name="Lyhne E.K."/>
            <person name="Kogle M.E."/>
            <person name="Wiebenga A."/>
            <person name="Kun R.S."/>
            <person name="Lubbers R.J."/>
            <person name="Makela M.R."/>
            <person name="Barry K."/>
            <person name="Chovatia M."/>
            <person name="Clum A."/>
            <person name="Daum C."/>
            <person name="Haridas S."/>
            <person name="He G."/>
            <person name="LaButti K."/>
            <person name="Lipzen A."/>
            <person name="Mondo S."/>
            <person name="Riley R."/>
            <person name="Salamov A."/>
            <person name="Simmons B.A."/>
            <person name="Magnuson J.K."/>
            <person name="Henrissat B."/>
            <person name="Mortensen U.H."/>
            <person name="Larsen T.O."/>
            <person name="Devries R.P."/>
            <person name="Grigoriev I.V."/>
            <person name="Machida M."/>
            <person name="Baker S.E."/>
            <person name="Andersen M.R."/>
        </authorList>
    </citation>
    <scope>NUCLEOTIDE SEQUENCE [LARGE SCALE GENOMIC DNA]</scope>
    <source>
        <strain evidence="6 7">IBT 18842</strain>
    </source>
</reference>
<evidence type="ECO:0000256" key="1">
    <source>
        <dbReference type="ARBA" id="ARBA00022741"/>
    </source>
</evidence>
<evidence type="ECO:0000313" key="7">
    <source>
        <dbReference type="Proteomes" id="UP000325780"/>
    </source>
</evidence>
<accession>A0A5N6U2L4</accession>
<dbReference type="InterPro" id="IPR014001">
    <property type="entry name" value="Helicase_ATP-bd"/>
</dbReference>
<dbReference type="SMART" id="SM00487">
    <property type="entry name" value="DEXDc"/>
    <property type="match status" value="1"/>
</dbReference>
<dbReference type="PROSITE" id="PS51192">
    <property type="entry name" value="HELICASE_ATP_BIND_1"/>
    <property type="match status" value="1"/>
</dbReference>
<feature type="domain" description="Helicase ATP-binding" evidence="4">
    <location>
        <begin position="117"/>
        <end position="334"/>
    </location>
</feature>
<dbReference type="InterPro" id="IPR049730">
    <property type="entry name" value="SNF2/RAD54-like_C"/>
</dbReference>
<gene>
    <name evidence="6" type="ORF">BDV25DRAFT_137463</name>
</gene>
<evidence type="ECO:0000259" key="4">
    <source>
        <dbReference type="PROSITE" id="PS51192"/>
    </source>
</evidence>
<dbReference type="OrthoDB" id="4500730at2759"/>
<dbReference type="InterPro" id="IPR050628">
    <property type="entry name" value="SNF2_RAD54_helicase_TF"/>
</dbReference>
<dbReference type="EMBL" id="ML742046">
    <property type="protein sequence ID" value="KAE8152917.1"/>
    <property type="molecule type" value="Genomic_DNA"/>
</dbReference>
<dbReference type="InterPro" id="IPR001650">
    <property type="entry name" value="Helicase_C-like"/>
</dbReference>
<dbReference type="SMART" id="SM00490">
    <property type="entry name" value="HELICc"/>
    <property type="match status" value="1"/>
</dbReference>
<dbReference type="GO" id="GO:0005634">
    <property type="term" value="C:nucleus"/>
    <property type="evidence" value="ECO:0007669"/>
    <property type="project" value="TreeGrafter"/>
</dbReference>
<evidence type="ECO:0000313" key="6">
    <source>
        <dbReference type="EMBL" id="KAE8152917.1"/>
    </source>
</evidence>
<evidence type="ECO:0000256" key="2">
    <source>
        <dbReference type="ARBA" id="ARBA00022801"/>
    </source>
</evidence>
<dbReference type="Gene3D" id="3.40.50.300">
    <property type="entry name" value="P-loop containing nucleotide triphosphate hydrolases"/>
    <property type="match status" value="1"/>
</dbReference>
<dbReference type="PANTHER" id="PTHR45626">
    <property type="entry name" value="TRANSCRIPTION TERMINATION FACTOR 2-RELATED"/>
    <property type="match status" value="1"/>
</dbReference>
<dbReference type="GO" id="GO:0008094">
    <property type="term" value="F:ATP-dependent activity, acting on DNA"/>
    <property type="evidence" value="ECO:0007669"/>
    <property type="project" value="TreeGrafter"/>
</dbReference>
<keyword evidence="3" id="KW-0067">ATP-binding</keyword>
<dbReference type="InterPro" id="IPR038718">
    <property type="entry name" value="SNF2-like_sf"/>
</dbReference>
<dbReference type="InterPro" id="IPR027417">
    <property type="entry name" value="P-loop_NTPase"/>
</dbReference>
<keyword evidence="2 6" id="KW-0378">Hydrolase</keyword>
<name>A0A5N6U2L4_ASPAV</name>
<dbReference type="Pfam" id="PF00176">
    <property type="entry name" value="SNF2-rel_dom"/>
    <property type="match status" value="1"/>
</dbReference>
<keyword evidence="7" id="KW-1185">Reference proteome</keyword>
<proteinExistence type="predicted"/>
<dbReference type="SUPFAM" id="SSF52540">
    <property type="entry name" value="P-loop containing nucleoside triphosphate hydrolases"/>
    <property type="match status" value="2"/>
</dbReference>
<dbReference type="Proteomes" id="UP000325780">
    <property type="component" value="Unassembled WGS sequence"/>
</dbReference>
<dbReference type="Gene3D" id="3.40.50.10810">
    <property type="entry name" value="Tandem AAA-ATPase domain"/>
    <property type="match status" value="1"/>
</dbReference>
<dbReference type="GO" id="GO:0005524">
    <property type="term" value="F:ATP binding"/>
    <property type="evidence" value="ECO:0007669"/>
    <property type="project" value="UniProtKB-KW"/>
</dbReference>
<organism evidence="6 7">
    <name type="scientific">Aspergillus avenaceus</name>
    <dbReference type="NCBI Taxonomy" id="36643"/>
    <lineage>
        <taxon>Eukaryota</taxon>
        <taxon>Fungi</taxon>
        <taxon>Dikarya</taxon>
        <taxon>Ascomycota</taxon>
        <taxon>Pezizomycotina</taxon>
        <taxon>Eurotiomycetes</taxon>
        <taxon>Eurotiomycetidae</taxon>
        <taxon>Eurotiales</taxon>
        <taxon>Aspergillaceae</taxon>
        <taxon>Aspergillus</taxon>
        <taxon>Aspergillus subgen. Circumdati</taxon>
    </lineage>
</organism>
<dbReference type="GO" id="GO:0006281">
    <property type="term" value="P:DNA repair"/>
    <property type="evidence" value="ECO:0007669"/>
    <property type="project" value="TreeGrafter"/>
</dbReference>
<dbReference type="InterPro" id="IPR000330">
    <property type="entry name" value="SNF2_N"/>
</dbReference>
<sequence length="748" mass="86078">MPPPTVSLEYLEYNLFEEFEPIENDVVADLRSTSLEPTVDTDDVELPPLNIPTEDSLQHIRQLQEIMDNTDYQRDNHEEACRILQIENPHSPRMRSMKESATFKFWQPVAIARILEIRADPWLRGAILGDSVGLGKTWEAIGVMLKIWEEYEQSVSDSWRNNEPPPKASPFLLVVPPSLIRQWCQEIRRVTDTLKIQLYYRSNIETEWPTIKSLLKKTDGLFDGRPVNGRTVVITSYQTLSDRHGPAAVKVWNPRTGQREERHTHSPPHDFPHLLDDCFKNVIIDEGHVLRNVDTSQSRAIQWLHADFHLLLSATPIYNSRCDFEGYVPILFKPAPRDLWYRSCHLGSKIFQLPPDQEASKLCCTCEAITKYVLDKKVPNVQAGGFLRAIFSRIMIRRTLFSRMQLPHGGSRSIGSQIPLTHRKVHRVQFTKEEMGMYETLAAMYYNALFMEDPDRPGKYVWNQKNLRLMCLLTTWLGLYYIEHILLADKITDACNMLQQGTAGKTFVESAAKKMNPESIYRMENGQIPVLESLLKGSPKMRTMLPIIREQVEHGEKAMVWAMFPAEQAYIATTLKEANIDVVVFHAGLTQDERLKLIEKFTQRPKECMVLVSTYNINAAGLNFQSLCRNVHIFSVSLSKSIINQAIGRVSRLGQKFQTYVNEYRVGESFDMILVNRAEDEAVPKIMTELSQSFMFNPYTTGSQEGECRWAVRNGKLYQLKNGRSVLSKDIKDTEDILKLLIRYLENT</sequence>
<feature type="domain" description="Helicase C-terminal" evidence="5">
    <location>
        <begin position="540"/>
        <end position="691"/>
    </location>
</feature>
<dbReference type="CDD" id="cd18793">
    <property type="entry name" value="SF2_C_SNF"/>
    <property type="match status" value="1"/>
</dbReference>
<dbReference type="PROSITE" id="PS51194">
    <property type="entry name" value="HELICASE_CTER"/>
    <property type="match status" value="1"/>
</dbReference>
<evidence type="ECO:0000256" key="3">
    <source>
        <dbReference type="ARBA" id="ARBA00022840"/>
    </source>
</evidence>
<dbReference type="Pfam" id="PF00271">
    <property type="entry name" value="Helicase_C"/>
    <property type="match status" value="1"/>
</dbReference>
<evidence type="ECO:0000259" key="5">
    <source>
        <dbReference type="PROSITE" id="PS51194"/>
    </source>
</evidence>
<dbReference type="AlphaFoldDB" id="A0A5N6U2L4"/>
<dbReference type="GO" id="GO:0016787">
    <property type="term" value="F:hydrolase activity"/>
    <property type="evidence" value="ECO:0007669"/>
    <property type="project" value="UniProtKB-KW"/>
</dbReference>
<protein>
    <submittedName>
        <fullName evidence="6">P-loop containing nucleoside triphosphate hydrolase protein</fullName>
    </submittedName>
</protein>
<keyword evidence="1" id="KW-0547">Nucleotide-binding</keyword>